<comment type="caution">
    <text evidence="2">The sequence shown here is derived from an EMBL/GenBank/DDBJ whole genome shotgun (WGS) entry which is preliminary data.</text>
</comment>
<dbReference type="STRING" id="1280952.HJA_05392"/>
<organism evidence="2 3">
    <name type="scientific">Hyphomonas jannaschiana VP2</name>
    <dbReference type="NCBI Taxonomy" id="1280952"/>
    <lineage>
        <taxon>Bacteria</taxon>
        <taxon>Pseudomonadati</taxon>
        <taxon>Pseudomonadota</taxon>
        <taxon>Alphaproteobacteria</taxon>
        <taxon>Hyphomonadales</taxon>
        <taxon>Hyphomonadaceae</taxon>
        <taxon>Hyphomonas</taxon>
    </lineage>
</organism>
<evidence type="ECO:0000313" key="3">
    <source>
        <dbReference type="Proteomes" id="UP000024816"/>
    </source>
</evidence>
<sequence>MQRLKSGLNSGLKRVLAVSALALLPACFMSETPFISPDDAVRLDEAAVILVCSAEDDCARTVPNRGNKGYFMMPPEDEDEDEEPVAVRFAPLMETAVGPVWLTEIRMVEDDETAYVVGVTRRAPEFDADGLKGFDVELPWCGDVPEEERETWGIEKLDSYTCSLPSEASIADYLRAAHKAYFDDPEWWNGD</sequence>
<evidence type="ECO:0000313" key="2">
    <source>
        <dbReference type="EMBL" id="KCZ89660.1"/>
    </source>
</evidence>
<dbReference type="AlphaFoldDB" id="A0A059FG83"/>
<dbReference type="OrthoDB" id="7618386at2"/>
<evidence type="ECO:0008006" key="4">
    <source>
        <dbReference type="Google" id="ProtNLM"/>
    </source>
</evidence>
<feature type="signal peptide" evidence="1">
    <location>
        <begin position="1"/>
        <end position="30"/>
    </location>
</feature>
<name>A0A059FG83_9PROT</name>
<feature type="chain" id="PRO_5001572180" description="Lipoprotein" evidence="1">
    <location>
        <begin position="31"/>
        <end position="191"/>
    </location>
</feature>
<dbReference type="EMBL" id="ARYJ01000003">
    <property type="protein sequence ID" value="KCZ89660.1"/>
    <property type="molecule type" value="Genomic_DNA"/>
</dbReference>
<dbReference type="RefSeq" id="WP_035579262.1">
    <property type="nucleotide sequence ID" value="NZ_ARYJ01000003.1"/>
</dbReference>
<keyword evidence="3" id="KW-1185">Reference proteome</keyword>
<dbReference type="PATRIC" id="fig|1280952.3.peg.1070"/>
<reference evidence="2 3" key="1">
    <citation type="journal article" date="2014" name="Antonie Van Leeuwenhoek">
        <title>Hyphomonas beringensis sp. nov. and Hyphomonas chukchiensis sp. nov., isolated from surface seawater of the Bering Sea and Chukchi Sea.</title>
        <authorList>
            <person name="Li C."/>
            <person name="Lai Q."/>
            <person name="Li G."/>
            <person name="Dong C."/>
            <person name="Wang J."/>
            <person name="Liao Y."/>
            <person name="Shao Z."/>
        </authorList>
    </citation>
    <scope>NUCLEOTIDE SEQUENCE [LARGE SCALE GENOMIC DNA]</scope>
    <source>
        <strain evidence="2 3">VP2</strain>
    </source>
</reference>
<accession>A0A059FG83</accession>
<gene>
    <name evidence="2" type="ORF">HJA_05392</name>
</gene>
<evidence type="ECO:0000256" key="1">
    <source>
        <dbReference type="SAM" id="SignalP"/>
    </source>
</evidence>
<proteinExistence type="predicted"/>
<dbReference type="Proteomes" id="UP000024816">
    <property type="component" value="Unassembled WGS sequence"/>
</dbReference>
<protein>
    <recommendedName>
        <fullName evidence="4">Lipoprotein</fullName>
    </recommendedName>
</protein>
<keyword evidence="1" id="KW-0732">Signal</keyword>